<dbReference type="Proteomes" id="UP001150942">
    <property type="component" value="Unassembled WGS sequence"/>
</dbReference>
<dbReference type="EMBL" id="JAPQKQ010000007">
    <property type="protein sequence ID" value="KAJ5186884.1"/>
    <property type="molecule type" value="Genomic_DNA"/>
</dbReference>
<sequence>MPQNSGLSRYDHFKAIFSRHSSQDPEIKGDTTSETTLVPRHNQPDIISVASPGILMLPTCASVLAAEIDIQSSQ</sequence>
<dbReference type="AlphaFoldDB" id="A0A9W9IXH1"/>
<reference evidence="2" key="1">
    <citation type="submission" date="2022-11" db="EMBL/GenBank/DDBJ databases">
        <authorList>
            <person name="Petersen C."/>
        </authorList>
    </citation>
    <scope>NUCLEOTIDE SEQUENCE</scope>
    <source>
        <strain evidence="2">IBT 20477</strain>
    </source>
</reference>
<keyword evidence="3" id="KW-1185">Reference proteome</keyword>
<feature type="compositionally biased region" description="Basic and acidic residues" evidence="1">
    <location>
        <begin position="21"/>
        <end position="31"/>
    </location>
</feature>
<reference evidence="2" key="2">
    <citation type="journal article" date="2023" name="IMA Fungus">
        <title>Comparative genomic study of the Penicillium genus elucidates a diverse pangenome and 15 lateral gene transfer events.</title>
        <authorList>
            <person name="Petersen C."/>
            <person name="Sorensen T."/>
            <person name="Nielsen M.R."/>
            <person name="Sondergaard T.E."/>
            <person name="Sorensen J.L."/>
            <person name="Fitzpatrick D.A."/>
            <person name="Frisvad J.C."/>
            <person name="Nielsen K.L."/>
        </authorList>
    </citation>
    <scope>NUCLEOTIDE SEQUENCE</scope>
    <source>
        <strain evidence="2">IBT 20477</strain>
    </source>
</reference>
<accession>A0A9W9IXH1</accession>
<organism evidence="2 3">
    <name type="scientific">Penicillium cf. viridicatum</name>
    <dbReference type="NCBI Taxonomy" id="2972119"/>
    <lineage>
        <taxon>Eukaryota</taxon>
        <taxon>Fungi</taxon>
        <taxon>Dikarya</taxon>
        <taxon>Ascomycota</taxon>
        <taxon>Pezizomycotina</taxon>
        <taxon>Eurotiomycetes</taxon>
        <taxon>Eurotiomycetidae</taxon>
        <taxon>Eurotiales</taxon>
        <taxon>Aspergillaceae</taxon>
        <taxon>Penicillium</taxon>
    </lineage>
</organism>
<dbReference type="OrthoDB" id="4468004at2759"/>
<evidence type="ECO:0000313" key="2">
    <source>
        <dbReference type="EMBL" id="KAJ5186884.1"/>
    </source>
</evidence>
<gene>
    <name evidence="2" type="ORF">N7449_009878</name>
</gene>
<feature type="region of interest" description="Disordered" evidence="1">
    <location>
        <begin position="20"/>
        <end position="39"/>
    </location>
</feature>
<comment type="caution">
    <text evidence="2">The sequence shown here is derived from an EMBL/GenBank/DDBJ whole genome shotgun (WGS) entry which is preliminary data.</text>
</comment>
<evidence type="ECO:0000256" key="1">
    <source>
        <dbReference type="SAM" id="MobiDB-lite"/>
    </source>
</evidence>
<proteinExistence type="predicted"/>
<protein>
    <submittedName>
        <fullName evidence="2">Uncharacterized protein</fullName>
    </submittedName>
</protein>
<evidence type="ECO:0000313" key="3">
    <source>
        <dbReference type="Proteomes" id="UP001150942"/>
    </source>
</evidence>
<name>A0A9W9IXH1_9EURO</name>